<dbReference type="InterPro" id="IPR006683">
    <property type="entry name" value="Thioestr_dom"/>
</dbReference>
<feature type="domain" description="Thioesterase" evidence="3">
    <location>
        <begin position="73"/>
        <end position="146"/>
    </location>
</feature>
<dbReference type="PANTHER" id="PTHR21660">
    <property type="entry name" value="THIOESTERASE SUPERFAMILY MEMBER-RELATED"/>
    <property type="match status" value="1"/>
</dbReference>
<evidence type="ECO:0000259" key="3">
    <source>
        <dbReference type="Pfam" id="PF03061"/>
    </source>
</evidence>
<reference evidence="4 5" key="1">
    <citation type="submission" date="2016-10" db="EMBL/GenBank/DDBJ databases">
        <authorList>
            <person name="de Groot N.N."/>
        </authorList>
    </citation>
    <scope>NUCLEOTIDE SEQUENCE [LARGE SCALE GENOMIC DNA]</scope>
    <source>
        <strain evidence="4 5">L 420-91</strain>
    </source>
</reference>
<evidence type="ECO:0000313" key="5">
    <source>
        <dbReference type="Proteomes" id="UP000198956"/>
    </source>
</evidence>
<sequence length="162" mass="18489">MMTKQEVIKAIEGLSERELKAIIQTLNALSIMKENRYPFLGNFLGVTEEKSEQPDEFVCSMPISRQILNPYRIVYGGITATLADMAMGWMLEKRISDKDKFVTLEMNVRYHKAGTGKKLTATARVIHQAQDIWQMACHVHNDRGELIVTATGTFLQLRRNKD</sequence>
<organism evidence="4 5">
    <name type="scientific">Aneurinibacillus thermoaerophilus</name>
    <dbReference type="NCBI Taxonomy" id="143495"/>
    <lineage>
        <taxon>Bacteria</taxon>
        <taxon>Bacillati</taxon>
        <taxon>Bacillota</taxon>
        <taxon>Bacilli</taxon>
        <taxon>Bacillales</taxon>
        <taxon>Paenibacillaceae</taxon>
        <taxon>Aneurinibacillus group</taxon>
        <taxon>Aneurinibacillus</taxon>
    </lineage>
</organism>
<dbReference type="GeneID" id="97140347"/>
<dbReference type="EMBL" id="FNDE01000038">
    <property type="protein sequence ID" value="SDH63749.1"/>
    <property type="molecule type" value="Genomic_DNA"/>
</dbReference>
<evidence type="ECO:0000256" key="1">
    <source>
        <dbReference type="ARBA" id="ARBA00008324"/>
    </source>
</evidence>
<dbReference type="InterPro" id="IPR029069">
    <property type="entry name" value="HotDog_dom_sf"/>
</dbReference>
<dbReference type="RefSeq" id="WP_236781909.1">
    <property type="nucleotide sequence ID" value="NZ_CP080764.1"/>
</dbReference>
<name>A0A1G8E281_ANETH</name>
<comment type="similarity">
    <text evidence="1">Belongs to the thioesterase PaaI family.</text>
</comment>
<dbReference type="CDD" id="cd03443">
    <property type="entry name" value="PaaI_thioesterase"/>
    <property type="match status" value="1"/>
</dbReference>
<dbReference type="Proteomes" id="UP000198956">
    <property type="component" value="Unassembled WGS sequence"/>
</dbReference>
<dbReference type="SUPFAM" id="SSF54637">
    <property type="entry name" value="Thioesterase/thiol ester dehydrase-isomerase"/>
    <property type="match status" value="1"/>
</dbReference>
<evidence type="ECO:0000256" key="2">
    <source>
        <dbReference type="ARBA" id="ARBA00022801"/>
    </source>
</evidence>
<dbReference type="InterPro" id="IPR003736">
    <property type="entry name" value="PAAI_dom"/>
</dbReference>
<accession>A0A1G8E281</accession>
<dbReference type="Gene3D" id="3.10.129.10">
    <property type="entry name" value="Hotdog Thioesterase"/>
    <property type="match status" value="1"/>
</dbReference>
<keyword evidence="2" id="KW-0378">Hydrolase</keyword>
<dbReference type="AlphaFoldDB" id="A0A1G8E281"/>
<dbReference type="InterPro" id="IPR039298">
    <property type="entry name" value="ACOT13"/>
</dbReference>
<dbReference type="PANTHER" id="PTHR21660:SF1">
    <property type="entry name" value="ACYL-COENZYME A THIOESTERASE 13"/>
    <property type="match status" value="1"/>
</dbReference>
<dbReference type="NCBIfam" id="TIGR00369">
    <property type="entry name" value="unchar_dom_1"/>
    <property type="match status" value="1"/>
</dbReference>
<protein>
    <submittedName>
        <fullName evidence="4">Uncharacterized domain 1-containing protein</fullName>
    </submittedName>
</protein>
<evidence type="ECO:0000313" key="4">
    <source>
        <dbReference type="EMBL" id="SDH63749.1"/>
    </source>
</evidence>
<dbReference type="GO" id="GO:0047617">
    <property type="term" value="F:fatty acyl-CoA hydrolase activity"/>
    <property type="evidence" value="ECO:0007669"/>
    <property type="project" value="InterPro"/>
</dbReference>
<proteinExistence type="inferred from homology"/>
<dbReference type="Pfam" id="PF03061">
    <property type="entry name" value="4HBT"/>
    <property type="match status" value="1"/>
</dbReference>
<gene>
    <name evidence="4" type="ORF">SAMN04489735_103832</name>
</gene>